<sequence length="115" mass="12479">MPRAADAASGGSRAEPVLDPRRRRILFRATHRGTQETDKLIGGFVAPRIDVFSAAELDALEEIMELPDADLADWLMGRRPIPSEHDTPMMRAIDAAAAGLHRRSPGTEPAPRGDA</sequence>
<evidence type="ECO:0000313" key="4">
    <source>
        <dbReference type="EMBL" id="MCQ8240829.1"/>
    </source>
</evidence>
<dbReference type="EMBL" id="JAMZEJ010000004">
    <property type="protein sequence ID" value="MCQ8240829.1"/>
    <property type="molecule type" value="Genomic_DNA"/>
</dbReference>
<dbReference type="InterPro" id="IPR005631">
    <property type="entry name" value="SDH"/>
</dbReference>
<keyword evidence="5" id="KW-1185">Reference proteome</keyword>
<evidence type="ECO:0000256" key="1">
    <source>
        <dbReference type="ARBA" id="ARBA00008571"/>
    </source>
</evidence>
<dbReference type="Gene3D" id="1.10.150.250">
    <property type="entry name" value="Flavinator of succinate dehydrogenase"/>
    <property type="match status" value="1"/>
</dbReference>
<dbReference type="InterPro" id="IPR036714">
    <property type="entry name" value="SDH_sf"/>
</dbReference>
<protein>
    <recommendedName>
        <fullName evidence="2">FAD assembly factor SdhE</fullName>
    </recommendedName>
</protein>
<evidence type="ECO:0000256" key="2">
    <source>
        <dbReference type="ARBA" id="ARBA00019418"/>
    </source>
</evidence>
<keyword evidence="3" id="KW-0143">Chaperone</keyword>
<proteinExistence type="inferred from homology"/>
<accession>A0ABT1VWW0</accession>
<reference evidence="4 5" key="1">
    <citation type="submission" date="2022-06" db="EMBL/GenBank/DDBJ databases">
        <title>Rhizosaccharibacter gen. nov. sp. nov. KSS12, endophytic bacteria isolated from sugarcane.</title>
        <authorList>
            <person name="Pitiwittayakul N."/>
        </authorList>
    </citation>
    <scope>NUCLEOTIDE SEQUENCE [LARGE SCALE GENOMIC DNA]</scope>
    <source>
        <strain evidence="4 5">KSS12</strain>
    </source>
</reference>
<name>A0ABT1VWW0_9PROT</name>
<evidence type="ECO:0000256" key="3">
    <source>
        <dbReference type="ARBA" id="ARBA00023186"/>
    </source>
</evidence>
<gene>
    <name evidence="4" type="ORF">NFI88_08265</name>
</gene>
<dbReference type="Pfam" id="PF03937">
    <property type="entry name" value="Sdh5"/>
    <property type="match status" value="1"/>
</dbReference>
<dbReference type="PANTHER" id="PTHR12469">
    <property type="entry name" value="PROTEIN EMI5 HOMOLOG, MITOCHONDRIAL"/>
    <property type="match status" value="1"/>
</dbReference>
<dbReference type="Proteomes" id="UP001524547">
    <property type="component" value="Unassembled WGS sequence"/>
</dbReference>
<organism evidence="4 5">
    <name type="scientific">Rhizosaccharibacter radicis</name>
    <dbReference type="NCBI Taxonomy" id="2782605"/>
    <lineage>
        <taxon>Bacteria</taxon>
        <taxon>Pseudomonadati</taxon>
        <taxon>Pseudomonadota</taxon>
        <taxon>Alphaproteobacteria</taxon>
        <taxon>Acetobacterales</taxon>
        <taxon>Acetobacteraceae</taxon>
        <taxon>Rhizosaccharibacter</taxon>
    </lineage>
</organism>
<evidence type="ECO:0000313" key="5">
    <source>
        <dbReference type="Proteomes" id="UP001524547"/>
    </source>
</evidence>
<dbReference type="PANTHER" id="PTHR12469:SF2">
    <property type="entry name" value="SUCCINATE DEHYDROGENASE ASSEMBLY FACTOR 2, MITOCHONDRIAL"/>
    <property type="match status" value="1"/>
</dbReference>
<dbReference type="SUPFAM" id="SSF109910">
    <property type="entry name" value="YgfY-like"/>
    <property type="match status" value="1"/>
</dbReference>
<comment type="caution">
    <text evidence="4">The sequence shown here is derived from an EMBL/GenBank/DDBJ whole genome shotgun (WGS) entry which is preliminary data.</text>
</comment>
<comment type="similarity">
    <text evidence="1">Belongs to the SdhE FAD assembly factor family.</text>
</comment>
<dbReference type="RefSeq" id="WP_422919644.1">
    <property type="nucleotide sequence ID" value="NZ_JAMZEJ010000004.1"/>
</dbReference>